<evidence type="ECO:0000313" key="1">
    <source>
        <dbReference type="EMBL" id="KAK3318226.1"/>
    </source>
</evidence>
<evidence type="ECO:0000313" key="2">
    <source>
        <dbReference type="Proteomes" id="UP001283341"/>
    </source>
</evidence>
<protein>
    <submittedName>
        <fullName evidence="1">Uncharacterized protein</fullName>
    </submittedName>
</protein>
<comment type="caution">
    <text evidence="1">The sequence shown here is derived from an EMBL/GenBank/DDBJ whole genome shotgun (WGS) entry which is preliminary data.</text>
</comment>
<name>A0AAE0M3Q1_9PEZI</name>
<dbReference type="EMBL" id="JAUEDM010000004">
    <property type="protein sequence ID" value="KAK3318226.1"/>
    <property type="molecule type" value="Genomic_DNA"/>
</dbReference>
<gene>
    <name evidence="1" type="ORF">B0H66DRAFT_228369</name>
</gene>
<keyword evidence="2" id="KW-1185">Reference proteome</keyword>
<sequence length="199" mass="22205">MRGARTKDTNTASSSGRSTFVKRRCFRSSRKPNDNVGGTGELVSDIHDKFWDTYRELWTDSSFIPAQVLSGLKQSESSSSGWLIDLARPVGPHASIGVDTPRFPVPGDNGVVDVTVLTDEIRLAFIAMYGHYRLLDLELRRLATKMTPDLLPGSLSPDRAGRECTRLLLRHQPMRPVIVVSDFNWVRLCVELGSEYGLQ</sequence>
<reference evidence="1" key="1">
    <citation type="journal article" date="2023" name="Mol. Phylogenet. Evol.">
        <title>Genome-scale phylogeny and comparative genomics of the fungal order Sordariales.</title>
        <authorList>
            <person name="Hensen N."/>
            <person name="Bonometti L."/>
            <person name="Westerberg I."/>
            <person name="Brannstrom I.O."/>
            <person name="Guillou S."/>
            <person name="Cros-Aarteil S."/>
            <person name="Calhoun S."/>
            <person name="Haridas S."/>
            <person name="Kuo A."/>
            <person name="Mondo S."/>
            <person name="Pangilinan J."/>
            <person name="Riley R."/>
            <person name="LaButti K."/>
            <person name="Andreopoulos B."/>
            <person name="Lipzen A."/>
            <person name="Chen C."/>
            <person name="Yan M."/>
            <person name="Daum C."/>
            <person name="Ng V."/>
            <person name="Clum A."/>
            <person name="Steindorff A."/>
            <person name="Ohm R.A."/>
            <person name="Martin F."/>
            <person name="Silar P."/>
            <person name="Natvig D.O."/>
            <person name="Lalanne C."/>
            <person name="Gautier V."/>
            <person name="Ament-Velasquez S.L."/>
            <person name="Kruys A."/>
            <person name="Hutchinson M.I."/>
            <person name="Powell A.J."/>
            <person name="Barry K."/>
            <person name="Miller A.N."/>
            <person name="Grigoriev I.V."/>
            <person name="Debuchy R."/>
            <person name="Gladieux P."/>
            <person name="Hiltunen Thoren M."/>
            <person name="Johannesson H."/>
        </authorList>
    </citation>
    <scope>NUCLEOTIDE SEQUENCE</scope>
    <source>
        <strain evidence="1">CBS 118394</strain>
    </source>
</reference>
<organism evidence="1 2">
    <name type="scientific">Apodospora peruviana</name>
    <dbReference type="NCBI Taxonomy" id="516989"/>
    <lineage>
        <taxon>Eukaryota</taxon>
        <taxon>Fungi</taxon>
        <taxon>Dikarya</taxon>
        <taxon>Ascomycota</taxon>
        <taxon>Pezizomycotina</taxon>
        <taxon>Sordariomycetes</taxon>
        <taxon>Sordariomycetidae</taxon>
        <taxon>Sordariales</taxon>
        <taxon>Lasiosphaeriaceae</taxon>
        <taxon>Apodospora</taxon>
    </lineage>
</organism>
<dbReference type="Proteomes" id="UP001283341">
    <property type="component" value="Unassembled WGS sequence"/>
</dbReference>
<reference evidence="1" key="2">
    <citation type="submission" date="2023-06" db="EMBL/GenBank/DDBJ databases">
        <authorList>
            <consortium name="Lawrence Berkeley National Laboratory"/>
            <person name="Haridas S."/>
            <person name="Hensen N."/>
            <person name="Bonometti L."/>
            <person name="Westerberg I."/>
            <person name="Brannstrom I.O."/>
            <person name="Guillou S."/>
            <person name="Cros-Aarteil S."/>
            <person name="Calhoun S."/>
            <person name="Kuo A."/>
            <person name="Mondo S."/>
            <person name="Pangilinan J."/>
            <person name="Riley R."/>
            <person name="Labutti K."/>
            <person name="Andreopoulos B."/>
            <person name="Lipzen A."/>
            <person name="Chen C."/>
            <person name="Yanf M."/>
            <person name="Daum C."/>
            <person name="Ng V."/>
            <person name="Clum A."/>
            <person name="Steindorff A."/>
            <person name="Ohm R."/>
            <person name="Martin F."/>
            <person name="Silar P."/>
            <person name="Natvig D."/>
            <person name="Lalanne C."/>
            <person name="Gautier V."/>
            <person name="Ament-Velasquez S.L."/>
            <person name="Kruys A."/>
            <person name="Hutchinson M.I."/>
            <person name="Powell A.J."/>
            <person name="Barry K."/>
            <person name="Miller A.N."/>
            <person name="Grigoriev I.V."/>
            <person name="Debuchy R."/>
            <person name="Gladieux P."/>
            <person name="Thoren M.H."/>
            <person name="Johannesson H."/>
        </authorList>
    </citation>
    <scope>NUCLEOTIDE SEQUENCE</scope>
    <source>
        <strain evidence="1">CBS 118394</strain>
    </source>
</reference>
<dbReference type="AlphaFoldDB" id="A0AAE0M3Q1"/>
<proteinExistence type="predicted"/>
<accession>A0AAE0M3Q1</accession>